<evidence type="ECO:0000256" key="1">
    <source>
        <dbReference type="SAM" id="MobiDB-lite"/>
    </source>
</evidence>
<comment type="caution">
    <text evidence="2">The sequence shown here is derived from an EMBL/GenBank/DDBJ whole genome shotgun (WGS) entry which is preliminary data.</text>
</comment>
<evidence type="ECO:0000313" key="3">
    <source>
        <dbReference type="Proteomes" id="UP000626109"/>
    </source>
</evidence>
<organism evidence="2 3">
    <name type="scientific">Polarella glacialis</name>
    <name type="common">Dinoflagellate</name>
    <dbReference type="NCBI Taxonomy" id="89957"/>
    <lineage>
        <taxon>Eukaryota</taxon>
        <taxon>Sar</taxon>
        <taxon>Alveolata</taxon>
        <taxon>Dinophyceae</taxon>
        <taxon>Suessiales</taxon>
        <taxon>Suessiaceae</taxon>
        <taxon>Polarella</taxon>
    </lineage>
</organism>
<reference evidence="2" key="1">
    <citation type="submission" date="2021-02" db="EMBL/GenBank/DDBJ databases">
        <authorList>
            <person name="Dougan E. K."/>
            <person name="Rhodes N."/>
            <person name="Thang M."/>
            <person name="Chan C."/>
        </authorList>
    </citation>
    <scope>NUCLEOTIDE SEQUENCE</scope>
</reference>
<feature type="region of interest" description="Disordered" evidence="1">
    <location>
        <begin position="48"/>
        <end position="72"/>
    </location>
</feature>
<protein>
    <submittedName>
        <fullName evidence="2">Uncharacterized protein</fullName>
    </submittedName>
</protein>
<gene>
    <name evidence="2" type="ORF">PGLA2088_LOCUS40210</name>
</gene>
<accession>A0A813L9Q6</accession>
<dbReference type="EMBL" id="CAJNNW010033400">
    <property type="protein sequence ID" value="CAE8718683.1"/>
    <property type="molecule type" value="Genomic_DNA"/>
</dbReference>
<sequence>MDVASLAPVRPMQRRGARLGGLLGAAAVLSLGVSFGALSFALTGGGASSGSPFGATPSSSLESAVTRRASPYYSNEDRERLLRARTDKRIALREKQSHAPTGPDYNKLPALEEIYNRKYSGNADDDPVGGRKRYTYYILFKNDQKLKAERMKEIVFEYMWFLKYKMSCKDITVKARKSPIDGQAITSLEYPMKEYGEVPREKARKDKYSKARMVEFQFMAPIQAGEYIQKRLYADNDVVRFMVLGHTRHFKHVGEDNELLL</sequence>
<dbReference type="AlphaFoldDB" id="A0A813L9Q6"/>
<evidence type="ECO:0000313" key="2">
    <source>
        <dbReference type="EMBL" id="CAE8718683.1"/>
    </source>
</evidence>
<proteinExistence type="predicted"/>
<name>A0A813L9Q6_POLGL</name>
<dbReference type="Proteomes" id="UP000626109">
    <property type="component" value="Unassembled WGS sequence"/>
</dbReference>
<feature type="compositionally biased region" description="Low complexity" evidence="1">
    <location>
        <begin position="49"/>
        <end position="60"/>
    </location>
</feature>